<accession>A0A5E7Q3U8</accession>
<protein>
    <submittedName>
        <fullName evidence="1">Uncharacterized protein</fullName>
    </submittedName>
</protein>
<evidence type="ECO:0000313" key="1">
    <source>
        <dbReference type="EMBL" id="VVP56318.1"/>
    </source>
</evidence>
<reference evidence="1 2" key="1">
    <citation type="submission" date="2019-09" db="EMBL/GenBank/DDBJ databases">
        <authorList>
            <person name="Chandra G."/>
            <person name="Truman W A."/>
        </authorList>
    </citation>
    <scope>NUCLEOTIDE SEQUENCE [LARGE SCALE GENOMIC DNA]</scope>
    <source>
        <strain evidence="1">PS896</strain>
    </source>
</reference>
<dbReference type="EMBL" id="CABVIN010000014">
    <property type="protein sequence ID" value="VVP56318.1"/>
    <property type="molecule type" value="Genomic_DNA"/>
</dbReference>
<gene>
    <name evidence="1" type="ORF">PS896_05725</name>
</gene>
<dbReference type="Proteomes" id="UP000377224">
    <property type="component" value="Unassembled WGS sequence"/>
</dbReference>
<dbReference type="AlphaFoldDB" id="A0A5E7Q3U8"/>
<proteinExistence type="predicted"/>
<evidence type="ECO:0000313" key="2">
    <source>
        <dbReference type="Proteomes" id="UP000377224"/>
    </source>
</evidence>
<name>A0A5E7Q3U8_PSEFL</name>
<dbReference type="RefSeq" id="WP_122854432.1">
    <property type="nucleotide sequence ID" value="NZ_CABVIN010000014.1"/>
</dbReference>
<organism evidence="1 2">
    <name type="scientific">Pseudomonas fluorescens</name>
    <dbReference type="NCBI Taxonomy" id="294"/>
    <lineage>
        <taxon>Bacteria</taxon>
        <taxon>Pseudomonadati</taxon>
        <taxon>Pseudomonadota</taxon>
        <taxon>Gammaproteobacteria</taxon>
        <taxon>Pseudomonadales</taxon>
        <taxon>Pseudomonadaceae</taxon>
        <taxon>Pseudomonas</taxon>
    </lineage>
</organism>
<sequence>MKFSEILWGWYGQDEYGRVFSVCEGLQALDFLAMTADLQRCGIPYCPACETWSEVMLPLERTLTACGSALPVEIRTRLQLLWEQCNALTDAAFHCDDWFMFDHEEWQPLRTTAAALMQLMDWEEIEPFREQLLEDCRNAIRGVKPRVCE</sequence>